<keyword evidence="2" id="KW-1185">Reference proteome</keyword>
<comment type="caution">
    <text evidence="1">The sequence shown here is derived from an EMBL/GenBank/DDBJ whole genome shotgun (WGS) entry which is preliminary data.</text>
</comment>
<evidence type="ECO:0000313" key="1">
    <source>
        <dbReference type="EMBL" id="KOF02409.1"/>
    </source>
</evidence>
<organism evidence="1 2">
    <name type="scientific">Roseivirga seohaensis subsp. aquiponti</name>
    <dbReference type="NCBI Taxonomy" id="1566026"/>
    <lineage>
        <taxon>Bacteria</taxon>
        <taxon>Pseudomonadati</taxon>
        <taxon>Bacteroidota</taxon>
        <taxon>Cytophagia</taxon>
        <taxon>Cytophagales</taxon>
        <taxon>Roseivirgaceae</taxon>
        <taxon>Roseivirga</taxon>
    </lineage>
</organism>
<name>A0A0L8AJ47_9BACT</name>
<dbReference type="AlphaFoldDB" id="A0A0L8AJ47"/>
<dbReference type="RefSeq" id="WP_053224058.1">
    <property type="nucleotide sequence ID" value="NZ_JSVA01000013.1"/>
</dbReference>
<dbReference type="PATRIC" id="fig|1566026.4.peg.776"/>
<accession>A0A0L8AJ47</accession>
<evidence type="ECO:0008006" key="3">
    <source>
        <dbReference type="Google" id="ProtNLM"/>
    </source>
</evidence>
<reference evidence="2" key="1">
    <citation type="submission" date="2014-11" db="EMBL/GenBank/DDBJ databases">
        <title>Genome sequencing of Roseivirga sp. D-25.</title>
        <authorList>
            <person name="Selvaratnam C."/>
            <person name="Thevarajoo S."/>
            <person name="Goh K.M."/>
            <person name="Eee R."/>
            <person name="Chan K.-G."/>
            <person name="Chong C.S."/>
        </authorList>
    </citation>
    <scope>NUCLEOTIDE SEQUENCE [LARGE SCALE GENOMIC DNA]</scope>
    <source>
        <strain evidence="2">D-25</strain>
    </source>
</reference>
<dbReference type="OrthoDB" id="9806610at2"/>
<evidence type="ECO:0000313" key="2">
    <source>
        <dbReference type="Proteomes" id="UP000036908"/>
    </source>
</evidence>
<proteinExistence type="predicted"/>
<dbReference type="Proteomes" id="UP000036908">
    <property type="component" value="Unassembled WGS sequence"/>
</dbReference>
<dbReference type="EMBL" id="JSVA01000013">
    <property type="protein sequence ID" value="KOF02409.1"/>
    <property type="molecule type" value="Genomic_DNA"/>
</dbReference>
<dbReference type="Pfam" id="PF03692">
    <property type="entry name" value="CxxCxxCC"/>
    <property type="match status" value="1"/>
</dbReference>
<protein>
    <recommendedName>
        <fullName evidence="3">Fe-S-cluster oxidoreductase</fullName>
    </recommendedName>
</protein>
<dbReference type="InterPro" id="IPR005358">
    <property type="entry name" value="Puta_zinc/iron-chelating_dom"/>
</dbReference>
<sequence>MSIVRKVKSVEKIFAALDQEMNSLRDRSGLHCVSGCGKCCFKANIEATPLEFLPYALHLFLTKRIDEVYQGLLANESFMCTLFNPVKDSLDKGGCSQYAYRGLICRLFGYSATRDKNGKPKFITCKIMKAGQADTISKIEADMEAGIPAPMMSDYYFRLRSIDTELGTKMMPINQAIRQAIEVVMSYYAYRRPPAGYRKLSA</sequence>
<gene>
    <name evidence="1" type="ORF">OB69_12415</name>
</gene>